<dbReference type="Pfam" id="PF15692">
    <property type="entry name" value="NKAP"/>
    <property type="match status" value="1"/>
</dbReference>
<feature type="compositionally biased region" description="Basic and acidic residues" evidence="1">
    <location>
        <begin position="266"/>
        <end position="305"/>
    </location>
</feature>
<gene>
    <name evidence="3" type="primary">LOC106164132</name>
</gene>
<feature type="compositionally biased region" description="Basic residues" evidence="1">
    <location>
        <begin position="146"/>
        <end position="168"/>
    </location>
</feature>
<evidence type="ECO:0000313" key="3">
    <source>
        <dbReference type="RefSeq" id="XP_013397387.1"/>
    </source>
</evidence>
<name>A0A1S3IGP2_LINAN</name>
<feature type="compositionally biased region" description="Basic and acidic residues" evidence="1">
    <location>
        <begin position="169"/>
        <end position="188"/>
    </location>
</feature>
<feature type="compositionally biased region" description="Basic residues" evidence="1">
    <location>
        <begin position="202"/>
        <end position="211"/>
    </location>
</feature>
<feature type="compositionally biased region" description="Basic residues" evidence="1">
    <location>
        <begin position="309"/>
        <end position="321"/>
    </location>
</feature>
<feature type="region of interest" description="Disordered" evidence="1">
    <location>
        <begin position="1"/>
        <end position="93"/>
    </location>
</feature>
<dbReference type="PANTHER" id="PTHR46940">
    <property type="entry name" value="NKAP DOMAIN-CONTAINING 1"/>
    <property type="match status" value="1"/>
</dbReference>
<protein>
    <submittedName>
        <fullName evidence="3">Uncharacterized protein NKAPD1-like</fullName>
    </submittedName>
</protein>
<dbReference type="GeneID" id="106164132"/>
<dbReference type="InterPro" id="IPR043407">
    <property type="entry name" value="Nkap_D1"/>
</dbReference>
<feature type="compositionally biased region" description="Basic and acidic residues" evidence="1">
    <location>
        <begin position="212"/>
        <end position="221"/>
    </location>
</feature>
<dbReference type="Proteomes" id="UP000085678">
    <property type="component" value="Unplaced"/>
</dbReference>
<sequence>MVSRDGKKLLSNLIRHTGSHNRRVEEEQMWQQHEASKRSNQLERVGTGQWRDSPHRRLLDRMADSMDSREVSPPRRLNRRAHMDEEDGRTTESTFWMRQLQKFEEKDPDRWGHAGYKEMYPDEFASDRSDDEGSRKRSRSGERRKKEGKKKKKKHKHRHKSREKRHREKNSSSHKKELGSKKERKNDETDSSEDSIDSYTRKANKRKHRSSGRKDTSDLVDKRKRRFSPSKERCSNMNGTLHKLESQSNKDKKYYETDSSDSDNLYSRRDRKWRDRSPDRKDLRDAVVEKKDTRRRNSDTEKYSEMHGSLHRMKSGSKKEKRHYETDSSENSHCDRSNSRKTRKRRHRSPKSNDSSDAIKRKNKNRHHINDACLSEGSSVENEQLQRKQKPRPTFFEAEAGLSEVQMQESSTSIHNSREKSQEQKRSRSRSSGLSTVQQKGHRNKCYSFCNSSDSQSDTRDIHRRKHSKDSLKKYKSKSKNTAKHPHDTSDNESD</sequence>
<feature type="compositionally biased region" description="Polar residues" evidence="1">
    <location>
        <begin position="405"/>
        <end position="415"/>
    </location>
</feature>
<dbReference type="OrthoDB" id="10055694at2759"/>
<dbReference type="AlphaFoldDB" id="A0A1S3IGP2"/>
<reference evidence="3" key="1">
    <citation type="submission" date="2025-08" db="UniProtKB">
        <authorList>
            <consortium name="RefSeq"/>
        </authorList>
    </citation>
    <scope>IDENTIFICATION</scope>
    <source>
        <tissue evidence="3">Gonads</tissue>
    </source>
</reference>
<organism evidence="2 3">
    <name type="scientific">Lingula anatina</name>
    <name type="common">Brachiopod</name>
    <name type="synonym">Lingula unguis</name>
    <dbReference type="NCBI Taxonomy" id="7574"/>
    <lineage>
        <taxon>Eukaryota</taxon>
        <taxon>Metazoa</taxon>
        <taxon>Spiralia</taxon>
        <taxon>Lophotrochozoa</taxon>
        <taxon>Brachiopoda</taxon>
        <taxon>Linguliformea</taxon>
        <taxon>Lingulata</taxon>
        <taxon>Lingulida</taxon>
        <taxon>Linguloidea</taxon>
        <taxon>Lingulidae</taxon>
        <taxon>Lingula</taxon>
    </lineage>
</organism>
<evidence type="ECO:0000313" key="2">
    <source>
        <dbReference type="Proteomes" id="UP000085678"/>
    </source>
</evidence>
<keyword evidence="2" id="KW-1185">Reference proteome</keyword>
<dbReference type="PANTHER" id="PTHR46940:SF1">
    <property type="entry name" value="NKAP DOMAIN CONTAINING 1"/>
    <property type="match status" value="1"/>
</dbReference>
<dbReference type="RefSeq" id="XP_013397387.1">
    <property type="nucleotide sequence ID" value="XM_013541933.1"/>
</dbReference>
<feature type="compositionally biased region" description="Basic and acidic residues" evidence="1">
    <location>
        <begin position="322"/>
        <end position="338"/>
    </location>
</feature>
<accession>A0A1S3IGP2</accession>
<proteinExistence type="predicted"/>
<feature type="compositionally biased region" description="Basic and acidic residues" evidence="1">
    <location>
        <begin position="122"/>
        <end position="145"/>
    </location>
</feature>
<feature type="compositionally biased region" description="Basic and acidic residues" evidence="1">
    <location>
        <begin position="242"/>
        <end position="256"/>
    </location>
</feature>
<evidence type="ECO:0000256" key="1">
    <source>
        <dbReference type="SAM" id="MobiDB-lite"/>
    </source>
</evidence>
<dbReference type="InParanoid" id="A0A1S3IGP2"/>
<feature type="compositionally biased region" description="Basic and acidic residues" evidence="1">
    <location>
        <begin position="416"/>
        <end position="426"/>
    </location>
</feature>
<dbReference type="KEGG" id="lak:106164132"/>
<feature type="compositionally biased region" description="Basic and acidic residues" evidence="1">
    <location>
        <begin position="485"/>
        <end position="495"/>
    </location>
</feature>
<feature type="region of interest" description="Disordered" evidence="1">
    <location>
        <begin position="122"/>
        <end position="495"/>
    </location>
</feature>
<feature type="compositionally biased region" description="Basic residues" evidence="1">
    <location>
        <begin position="339"/>
        <end position="350"/>
    </location>
</feature>
<feature type="compositionally biased region" description="Basic residues" evidence="1">
    <location>
        <begin position="462"/>
        <end position="484"/>
    </location>
</feature>
<feature type="compositionally biased region" description="Basic and acidic residues" evidence="1">
    <location>
        <begin position="52"/>
        <end position="73"/>
    </location>
</feature>